<dbReference type="PROSITE" id="PS51387">
    <property type="entry name" value="FAD_PCMH"/>
    <property type="match status" value="1"/>
</dbReference>
<feature type="domain" description="FAD-binding PCMH-type" evidence="5">
    <location>
        <begin position="107"/>
        <end position="288"/>
    </location>
</feature>
<dbReference type="Pfam" id="PF01565">
    <property type="entry name" value="FAD_binding_4"/>
    <property type="match status" value="1"/>
</dbReference>
<dbReference type="Gene3D" id="3.30.465.10">
    <property type="match status" value="1"/>
</dbReference>
<feature type="region of interest" description="Disordered" evidence="4">
    <location>
        <begin position="1"/>
        <end position="29"/>
    </location>
</feature>
<evidence type="ECO:0000313" key="7">
    <source>
        <dbReference type="Proteomes" id="UP001347146"/>
    </source>
</evidence>
<dbReference type="Gene3D" id="1.10.45.10">
    <property type="entry name" value="Vanillyl-alcohol Oxidase, Chain A, domain 4"/>
    <property type="match status" value="1"/>
</dbReference>
<comment type="caution">
    <text evidence="6">The sequence shown here is derived from an EMBL/GenBank/DDBJ whole genome shotgun (WGS) entry which is preliminary data.</text>
</comment>
<dbReference type="InterPro" id="IPR016169">
    <property type="entry name" value="FAD-bd_PCMH_sub2"/>
</dbReference>
<evidence type="ECO:0000256" key="1">
    <source>
        <dbReference type="ARBA" id="ARBA00008000"/>
    </source>
</evidence>
<protein>
    <submittedName>
        <fullName evidence="6">FAD-binding oxidoreductase</fullName>
    </submittedName>
</protein>
<dbReference type="SUPFAM" id="SSF56176">
    <property type="entry name" value="FAD-binding/transporter-associated domain-like"/>
    <property type="match status" value="1"/>
</dbReference>
<organism evidence="6 7">
    <name type="scientific">Gordonia sesuvii</name>
    <dbReference type="NCBI Taxonomy" id="3116777"/>
    <lineage>
        <taxon>Bacteria</taxon>
        <taxon>Bacillati</taxon>
        <taxon>Actinomycetota</taxon>
        <taxon>Actinomycetes</taxon>
        <taxon>Mycobacteriales</taxon>
        <taxon>Gordoniaceae</taxon>
        <taxon>Gordonia</taxon>
    </lineage>
</organism>
<dbReference type="PANTHER" id="PTHR46568:SF1">
    <property type="entry name" value="ALKYLDIHYDROXYACETONEPHOSPHATE SYNTHASE, PEROXISOMAL"/>
    <property type="match status" value="1"/>
</dbReference>
<dbReference type="InterPro" id="IPR006094">
    <property type="entry name" value="Oxid_FAD_bind_N"/>
</dbReference>
<evidence type="ECO:0000256" key="2">
    <source>
        <dbReference type="ARBA" id="ARBA00022630"/>
    </source>
</evidence>
<dbReference type="PANTHER" id="PTHR46568">
    <property type="entry name" value="ALKYLDIHYDROXYACETONEPHOSPHATE SYNTHASE, PEROXISOMAL"/>
    <property type="match status" value="1"/>
</dbReference>
<keyword evidence="3" id="KW-0274">FAD</keyword>
<dbReference type="Gene3D" id="3.30.300.330">
    <property type="match status" value="1"/>
</dbReference>
<dbReference type="RefSeq" id="WP_330433243.1">
    <property type="nucleotide sequence ID" value="NZ_JAZDUF010000004.1"/>
</dbReference>
<dbReference type="InterPro" id="IPR016171">
    <property type="entry name" value="Vanillyl_alc_oxidase_C-sub2"/>
</dbReference>
<keyword evidence="2" id="KW-0285">Flavoprotein</keyword>
<dbReference type="Gene3D" id="3.30.70.3450">
    <property type="match status" value="2"/>
</dbReference>
<reference evidence="6 7" key="1">
    <citation type="submission" date="2024-01" db="EMBL/GenBank/DDBJ databases">
        <title>Draft genome sequence of Gordonia sp. LSe1-13.</title>
        <authorList>
            <person name="Suphannarot A."/>
            <person name="Mingma R."/>
        </authorList>
    </citation>
    <scope>NUCLEOTIDE SEQUENCE [LARGE SCALE GENOMIC DNA]</scope>
    <source>
        <strain evidence="6 7">LSe1-13</strain>
    </source>
</reference>
<dbReference type="InterPro" id="IPR016164">
    <property type="entry name" value="FAD-linked_Oxase-like_C"/>
</dbReference>
<evidence type="ECO:0000256" key="3">
    <source>
        <dbReference type="ARBA" id="ARBA00022827"/>
    </source>
</evidence>
<proteinExistence type="inferred from homology"/>
<dbReference type="SUPFAM" id="SSF55103">
    <property type="entry name" value="FAD-linked oxidases, C-terminal domain"/>
    <property type="match status" value="1"/>
</dbReference>
<dbReference type="Pfam" id="PF02913">
    <property type="entry name" value="FAD-oxidase_C"/>
    <property type="match status" value="1"/>
</dbReference>
<sequence length="537" mass="56265">MADETTEHDDETALPVVRMRRPRWGDPGSPAELPAAAAALVGAGVGDAGVADPDEVALPAPAVPDAARAALTDLLGSGHVTDDHRERIDHTRGYSTPDILALRRGDGSDAPDLVVTPGSHDDVLGILTICAEHRVAVVPFTGGTSVVGGLAPQRDGFAGVVSVDMGRLDRLVAVDEISRTATLQAGLRGVRAEELLRAKGYTLGHFPQSYEGAGIGGYAATRSAGQSSAGYGRFDEMVEHIVLATPRGTVEVGTAPRSAAGPDLRQLLLGSEGVFGIITEVTVRIRPAPTHRIFEGWRFDDFDSGAAALRSLAQDGPMPTVIRLSDEVETSINLADPGELGVDAGGCLVIVGYEGRDDEVERRRAAVTDALHAAGGVSAGTEPGEAWRTGRFRAPYLRDPLLDAGVLVETLETVTFWSRLDDVKAAVTAALTDTLAEQGTPPLVMCHISHVYASGASLYFTVVCPQADDPIAQWSAAKSAANAAIRRAGASITHHHGVGRDHRDGYHDEIGDLALDALRAVKNTFDPDGVCNPGVLI</sequence>
<accession>A0ABU7MEI4</accession>
<dbReference type="Proteomes" id="UP001347146">
    <property type="component" value="Unassembled WGS sequence"/>
</dbReference>
<feature type="compositionally biased region" description="Acidic residues" evidence="4">
    <location>
        <begin position="1"/>
        <end position="12"/>
    </location>
</feature>
<evidence type="ECO:0000313" key="6">
    <source>
        <dbReference type="EMBL" id="MEE3851507.1"/>
    </source>
</evidence>
<dbReference type="InterPro" id="IPR004113">
    <property type="entry name" value="FAD-bd_oxidored_4_C"/>
</dbReference>
<evidence type="ECO:0000256" key="4">
    <source>
        <dbReference type="SAM" id="MobiDB-lite"/>
    </source>
</evidence>
<comment type="similarity">
    <text evidence="1">Belongs to the FAD-binding oxidoreductase/transferase type 4 family.</text>
</comment>
<name>A0ABU7MEI4_9ACTN</name>
<dbReference type="EMBL" id="JAZDUF010000004">
    <property type="protein sequence ID" value="MEE3851507.1"/>
    <property type="molecule type" value="Genomic_DNA"/>
</dbReference>
<dbReference type="InterPro" id="IPR016166">
    <property type="entry name" value="FAD-bd_PCMH"/>
</dbReference>
<evidence type="ECO:0000259" key="5">
    <source>
        <dbReference type="PROSITE" id="PS51387"/>
    </source>
</evidence>
<keyword evidence="7" id="KW-1185">Reference proteome</keyword>
<dbReference type="InterPro" id="IPR025650">
    <property type="entry name" value="Alkyl-DHAP_Synthase"/>
</dbReference>
<gene>
    <name evidence="6" type="ORF">VZC37_14270</name>
</gene>
<dbReference type="InterPro" id="IPR036318">
    <property type="entry name" value="FAD-bd_PCMH-like_sf"/>
</dbReference>